<keyword evidence="3" id="KW-1185">Reference proteome</keyword>
<name>A0A433UH08_9CYAN</name>
<dbReference type="AlphaFoldDB" id="A0A433UH08"/>
<gene>
    <name evidence="2" type="ORF">DSM106972_097470</name>
</gene>
<evidence type="ECO:0008006" key="4">
    <source>
        <dbReference type="Google" id="ProtNLM"/>
    </source>
</evidence>
<accession>A0A433UH08</accession>
<evidence type="ECO:0000256" key="1">
    <source>
        <dbReference type="SAM" id="Phobius"/>
    </source>
</evidence>
<comment type="caution">
    <text evidence="2">The sequence shown here is derived from an EMBL/GenBank/DDBJ whole genome shotgun (WGS) entry which is preliminary data.</text>
</comment>
<keyword evidence="1" id="KW-0812">Transmembrane</keyword>
<keyword evidence="1" id="KW-1133">Transmembrane helix</keyword>
<evidence type="ECO:0000313" key="2">
    <source>
        <dbReference type="EMBL" id="RUS93115.1"/>
    </source>
</evidence>
<feature type="transmembrane region" description="Helical" evidence="1">
    <location>
        <begin position="208"/>
        <end position="225"/>
    </location>
</feature>
<organism evidence="2 3">
    <name type="scientific">Dulcicalothrix desertica PCC 7102</name>
    <dbReference type="NCBI Taxonomy" id="232991"/>
    <lineage>
        <taxon>Bacteria</taxon>
        <taxon>Bacillati</taxon>
        <taxon>Cyanobacteriota</taxon>
        <taxon>Cyanophyceae</taxon>
        <taxon>Nostocales</taxon>
        <taxon>Calotrichaceae</taxon>
        <taxon>Dulcicalothrix</taxon>
    </lineage>
</organism>
<reference evidence="2" key="2">
    <citation type="journal article" date="2019" name="Genome Biol. Evol.">
        <title>Day and night: Metabolic profiles and evolutionary relationships of six axenic non-marine cyanobacteria.</title>
        <authorList>
            <person name="Will S.E."/>
            <person name="Henke P."/>
            <person name="Boedeker C."/>
            <person name="Huang S."/>
            <person name="Brinkmann H."/>
            <person name="Rohde M."/>
            <person name="Jarek M."/>
            <person name="Friedl T."/>
            <person name="Seufert S."/>
            <person name="Schumacher M."/>
            <person name="Overmann J."/>
            <person name="Neumann-Schaal M."/>
            <person name="Petersen J."/>
        </authorList>
    </citation>
    <scope>NUCLEOTIDE SEQUENCE [LARGE SCALE GENOMIC DNA]</scope>
    <source>
        <strain evidence="2">PCC 7102</strain>
    </source>
</reference>
<proteinExistence type="predicted"/>
<feature type="transmembrane region" description="Helical" evidence="1">
    <location>
        <begin position="152"/>
        <end position="170"/>
    </location>
</feature>
<feature type="transmembrane region" description="Helical" evidence="1">
    <location>
        <begin position="121"/>
        <end position="140"/>
    </location>
</feature>
<keyword evidence="1" id="KW-0472">Membrane</keyword>
<reference evidence="2" key="1">
    <citation type="submission" date="2018-12" db="EMBL/GenBank/DDBJ databases">
        <authorList>
            <person name="Will S."/>
            <person name="Neumann-Schaal M."/>
            <person name="Henke P."/>
        </authorList>
    </citation>
    <scope>NUCLEOTIDE SEQUENCE</scope>
    <source>
        <strain evidence="2">PCC 7102</strain>
    </source>
</reference>
<evidence type="ECO:0000313" key="3">
    <source>
        <dbReference type="Proteomes" id="UP000271624"/>
    </source>
</evidence>
<protein>
    <recommendedName>
        <fullName evidence="4">Transmembrane protein</fullName>
    </recommendedName>
</protein>
<dbReference type="Proteomes" id="UP000271624">
    <property type="component" value="Unassembled WGS sequence"/>
</dbReference>
<sequence length="227" mass="24539">MSITSTRPPQKITISKIMDNFLEEIEQYTNAFSQPEESGAITTNQQQQDLTNTQIQNPENHETWFTTAAEAQDYEVLNQEIESDRTTSKIYATVGSGLTALGANSCLGNAVLETTYNPTCYMVFSGVIAASLISAGLSGSRINGKTFYSSPWLLSSLGASAGVVGGTYAASRPYFEDKNIASKAHESIATEIREIEVRPQQSNGFDLTGLWLGIAALIAVGFFAIKK</sequence>
<dbReference type="EMBL" id="RSCL01000064">
    <property type="protein sequence ID" value="RUS93115.1"/>
    <property type="molecule type" value="Genomic_DNA"/>
</dbReference>